<dbReference type="RefSeq" id="WP_066836778.1">
    <property type="nucleotide sequence ID" value="NZ_JACJIQ010000019.1"/>
</dbReference>
<dbReference type="AlphaFoldDB" id="A0A839GMS8"/>
<comment type="caution">
    <text evidence="1">The sequence shown here is derived from an EMBL/GenBank/DDBJ whole genome shotgun (WGS) entry which is preliminary data.</text>
</comment>
<gene>
    <name evidence="1" type="ORF">FHS90_003938</name>
</gene>
<proteinExistence type="predicted"/>
<sequence length="149" mass="17530">MIYFVMNKGPITLEQNQQYQVQLFPQDHILMHTWVQAPSSREYQEGYRRYLDFIGQYRIKKIVSDSRARGYSLPEDHLWITHYLVPNLCDKDIRQLALVVPEDPNHARELESCLMTGDACYELKFFHTTADALDWLRSSSSSFPQWAVA</sequence>
<keyword evidence="2" id="KW-1185">Reference proteome</keyword>
<dbReference type="Proteomes" id="UP000563094">
    <property type="component" value="Unassembled WGS sequence"/>
</dbReference>
<dbReference type="EMBL" id="JACJIQ010000019">
    <property type="protein sequence ID" value="MBA9079203.1"/>
    <property type="molecule type" value="Genomic_DNA"/>
</dbReference>
<reference evidence="1 2" key="1">
    <citation type="submission" date="2020-08" db="EMBL/GenBank/DDBJ databases">
        <title>Genomic Encyclopedia of Type Strains, Phase IV (KMG-IV): sequencing the most valuable type-strain genomes for metagenomic binning, comparative biology and taxonomic classification.</title>
        <authorList>
            <person name="Goeker M."/>
        </authorList>
    </citation>
    <scope>NUCLEOTIDE SEQUENCE [LARGE SCALE GENOMIC DNA]</scope>
    <source>
        <strain evidence="1 2">DSM 29854</strain>
    </source>
</reference>
<organism evidence="1 2">
    <name type="scientific">Rufibacter quisquiliarum</name>
    <dbReference type="NCBI Taxonomy" id="1549639"/>
    <lineage>
        <taxon>Bacteria</taxon>
        <taxon>Pseudomonadati</taxon>
        <taxon>Bacteroidota</taxon>
        <taxon>Cytophagia</taxon>
        <taxon>Cytophagales</taxon>
        <taxon>Hymenobacteraceae</taxon>
        <taxon>Rufibacter</taxon>
    </lineage>
</organism>
<name>A0A839GMS8_9BACT</name>
<evidence type="ECO:0008006" key="3">
    <source>
        <dbReference type="Google" id="ProtNLM"/>
    </source>
</evidence>
<evidence type="ECO:0000313" key="1">
    <source>
        <dbReference type="EMBL" id="MBA9079203.1"/>
    </source>
</evidence>
<evidence type="ECO:0000313" key="2">
    <source>
        <dbReference type="Proteomes" id="UP000563094"/>
    </source>
</evidence>
<protein>
    <recommendedName>
        <fullName evidence="3">STAS/SEC14 domain-containing protein</fullName>
    </recommendedName>
</protein>
<accession>A0A839GMS8</accession>